<evidence type="ECO:0000313" key="8">
    <source>
        <dbReference type="EMBL" id="KAL0325656.1"/>
    </source>
</evidence>
<dbReference type="GO" id="GO:0005783">
    <property type="term" value="C:endoplasmic reticulum"/>
    <property type="evidence" value="ECO:0007669"/>
    <property type="project" value="TreeGrafter"/>
</dbReference>
<evidence type="ECO:0000256" key="6">
    <source>
        <dbReference type="RuleBase" id="RU000461"/>
    </source>
</evidence>
<keyword evidence="6" id="KW-0503">Monooxygenase</keyword>
<dbReference type="PROSITE" id="PS00086">
    <property type="entry name" value="CYTOCHROME_P450"/>
    <property type="match status" value="1"/>
</dbReference>
<dbReference type="Pfam" id="PF00067">
    <property type="entry name" value="p450"/>
    <property type="match status" value="2"/>
</dbReference>
<accession>A0AAW2M595</accession>
<dbReference type="GO" id="GO:0005506">
    <property type="term" value="F:iron ion binding"/>
    <property type="evidence" value="ECO:0007669"/>
    <property type="project" value="InterPro"/>
</dbReference>
<evidence type="ECO:0000256" key="5">
    <source>
        <dbReference type="ARBA" id="ARBA00023136"/>
    </source>
</evidence>
<dbReference type="GO" id="GO:0009686">
    <property type="term" value="P:gibberellin biosynthetic process"/>
    <property type="evidence" value="ECO:0007669"/>
    <property type="project" value="InterPro"/>
</dbReference>
<keyword evidence="3 7" id="KW-0812">Transmembrane</keyword>
<dbReference type="InterPro" id="IPR001128">
    <property type="entry name" value="Cyt_P450"/>
</dbReference>
<dbReference type="InterPro" id="IPR044225">
    <property type="entry name" value="KO_chloroplastic"/>
</dbReference>
<reference evidence="8" key="1">
    <citation type="submission" date="2020-06" db="EMBL/GenBank/DDBJ databases">
        <authorList>
            <person name="Li T."/>
            <person name="Hu X."/>
            <person name="Zhang T."/>
            <person name="Song X."/>
            <person name="Zhang H."/>
            <person name="Dai N."/>
            <person name="Sheng W."/>
            <person name="Hou X."/>
            <person name="Wei L."/>
        </authorList>
    </citation>
    <scope>NUCLEOTIDE SEQUENCE</scope>
    <source>
        <strain evidence="8">G02</strain>
        <tissue evidence="8">Leaf</tissue>
    </source>
</reference>
<keyword evidence="6" id="KW-0408">Iron</keyword>
<keyword evidence="6" id="KW-0479">Metal-binding</keyword>
<keyword evidence="6" id="KW-0349">Heme</keyword>
<feature type="transmembrane region" description="Helical" evidence="7">
    <location>
        <begin position="12"/>
        <end position="31"/>
    </location>
</feature>
<comment type="subcellular location">
    <subcellularLocation>
        <location evidence="1">Membrane</location>
        <topology evidence="1">Single-pass membrane protein</topology>
    </subcellularLocation>
</comment>
<evidence type="ECO:0000256" key="7">
    <source>
        <dbReference type="SAM" id="Phobius"/>
    </source>
</evidence>
<dbReference type="GO" id="GO:0009707">
    <property type="term" value="C:chloroplast outer membrane"/>
    <property type="evidence" value="ECO:0007669"/>
    <property type="project" value="TreeGrafter"/>
</dbReference>
<gene>
    <name evidence="8" type="ORF">Sradi_5134900</name>
</gene>
<keyword evidence="6" id="KW-0560">Oxidoreductase</keyword>
<dbReference type="InterPro" id="IPR036396">
    <property type="entry name" value="Cyt_P450_sf"/>
</dbReference>
<dbReference type="InterPro" id="IPR017972">
    <property type="entry name" value="Cyt_P450_CS"/>
</dbReference>
<proteinExistence type="inferred from homology"/>
<dbReference type="GO" id="GO:0052615">
    <property type="term" value="F:ent-kaurene oxidase activity"/>
    <property type="evidence" value="ECO:0007669"/>
    <property type="project" value="InterPro"/>
</dbReference>
<protein>
    <submittedName>
        <fullName evidence="8">Ent-kaurene oxidase, chloroplastic</fullName>
    </submittedName>
</protein>
<evidence type="ECO:0000256" key="4">
    <source>
        <dbReference type="ARBA" id="ARBA00022989"/>
    </source>
</evidence>
<dbReference type="SUPFAM" id="SSF48264">
    <property type="entry name" value="Cytochrome P450"/>
    <property type="match status" value="1"/>
</dbReference>
<dbReference type="Gene3D" id="1.10.630.10">
    <property type="entry name" value="Cytochrome P450"/>
    <property type="match status" value="2"/>
</dbReference>
<reference evidence="8" key="2">
    <citation type="journal article" date="2024" name="Plant">
        <title>Genomic evolution and insights into agronomic trait innovations of Sesamum species.</title>
        <authorList>
            <person name="Miao H."/>
            <person name="Wang L."/>
            <person name="Qu L."/>
            <person name="Liu H."/>
            <person name="Sun Y."/>
            <person name="Le M."/>
            <person name="Wang Q."/>
            <person name="Wei S."/>
            <person name="Zheng Y."/>
            <person name="Lin W."/>
            <person name="Duan Y."/>
            <person name="Cao H."/>
            <person name="Xiong S."/>
            <person name="Wang X."/>
            <person name="Wei L."/>
            <person name="Li C."/>
            <person name="Ma Q."/>
            <person name="Ju M."/>
            <person name="Zhao R."/>
            <person name="Li G."/>
            <person name="Mu C."/>
            <person name="Tian Q."/>
            <person name="Mei H."/>
            <person name="Zhang T."/>
            <person name="Gao T."/>
            <person name="Zhang H."/>
        </authorList>
    </citation>
    <scope>NUCLEOTIDE SEQUENCE</scope>
    <source>
        <strain evidence="8">G02</strain>
    </source>
</reference>
<comment type="caution">
    <text evidence="8">The sequence shown here is derived from an EMBL/GenBank/DDBJ whole genome shotgun (WGS) entry which is preliminary data.</text>
</comment>
<name>A0AAW2M595_SESRA</name>
<dbReference type="EMBL" id="JACGWJ010000023">
    <property type="protein sequence ID" value="KAL0325656.1"/>
    <property type="molecule type" value="Genomic_DNA"/>
</dbReference>
<evidence type="ECO:0000256" key="1">
    <source>
        <dbReference type="ARBA" id="ARBA00004167"/>
    </source>
</evidence>
<dbReference type="PANTHER" id="PTHR47283:SF1">
    <property type="entry name" value="ENT-KAURENE OXIDASE, CHLOROPLASTIC"/>
    <property type="match status" value="1"/>
</dbReference>
<comment type="similarity">
    <text evidence="2 6">Belongs to the cytochrome P450 family.</text>
</comment>
<evidence type="ECO:0000256" key="3">
    <source>
        <dbReference type="ARBA" id="ARBA00022692"/>
    </source>
</evidence>
<dbReference type="AlphaFoldDB" id="A0AAW2M595"/>
<keyword evidence="4 7" id="KW-1133">Transmembrane helix</keyword>
<dbReference type="GO" id="GO:0020037">
    <property type="term" value="F:heme binding"/>
    <property type="evidence" value="ECO:0007669"/>
    <property type="project" value="InterPro"/>
</dbReference>
<keyword evidence="5 7" id="KW-0472">Membrane</keyword>
<dbReference type="PANTHER" id="PTHR47283">
    <property type="entry name" value="ENT-KAURENE OXIDASE, CHLOROPLASTIC"/>
    <property type="match status" value="1"/>
</dbReference>
<evidence type="ECO:0000256" key="2">
    <source>
        <dbReference type="ARBA" id="ARBA00010617"/>
    </source>
</evidence>
<sequence length="293" mass="32907">MDTLLNLQALPSGAAIGGPAVALGGITLFFIRKYVEDQKKKSSGFPPPPEVPGLPVIGNLLQLKEKKPHKTFTKWAAEYGPIYSIKTGSNTMVVLNSNNVAKEAIGEDVKSIYVEELGTTLSRQEIFKILVIDPMEGAIDVDWRDFFPYLKWIPNKSFENKIRRMHFHRQAVMKALIEQQRKRIASGTIAINIYGCNMDQRVWESPDEWKPERFLNAKEDTTELHKTMAFGSGKRACAGALQAMLISCVAIARFVQEFEWRLKEGEEANVDTLGLTTHKLHPLLTIIKPRNAG</sequence>
<dbReference type="GO" id="GO:0016709">
    <property type="term" value="F:oxidoreductase activity, acting on paired donors, with incorporation or reduction of molecular oxygen, NAD(P)H as one donor, and incorporation of one atom of oxygen"/>
    <property type="evidence" value="ECO:0007669"/>
    <property type="project" value="TreeGrafter"/>
</dbReference>
<organism evidence="8">
    <name type="scientific">Sesamum radiatum</name>
    <name type="common">Black benniseed</name>
    <dbReference type="NCBI Taxonomy" id="300843"/>
    <lineage>
        <taxon>Eukaryota</taxon>
        <taxon>Viridiplantae</taxon>
        <taxon>Streptophyta</taxon>
        <taxon>Embryophyta</taxon>
        <taxon>Tracheophyta</taxon>
        <taxon>Spermatophyta</taxon>
        <taxon>Magnoliopsida</taxon>
        <taxon>eudicotyledons</taxon>
        <taxon>Gunneridae</taxon>
        <taxon>Pentapetalae</taxon>
        <taxon>asterids</taxon>
        <taxon>lamiids</taxon>
        <taxon>Lamiales</taxon>
        <taxon>Pedaliaceae</taxon>
        <taxon>Sesamum</taxon>
    </lineage>
</organism>
<dbReference type="GO" id="GO:0010241">
    <property type="term" value="P:ent-kaurene oxidation to kaurenoic acid"/>
    <property type="evidence" value="ECO:0007669"/>
    <property type="project" value="InterPro"/>
</dbReference>